<evidence type="ECO:0000313" key="1">
    <source>
        <dbReference type="EMBL" id="OPA80620.1"/>
    </source>
</evidence>
<dbReference type="EMBL" id="MSZX01000002">
    <property type="protein sequence ID" value="OPA80620.1"/>
    <property type="molecule type" value="Genomic_DNA"/>
</dbReference>
<name>A0A1T2XL59_9BACL</name>
<dbReference type="PANTHER" id="PTHR46656">
    <property type="entry name" value="PUTATIVE-RELATED"/>
    <property type="match status" value="1"/>
</dbReference>
<dbReference type="STRING" id="1324314.BVG16_05425"/>
<dbReference type="Pfam" id="PF13692">
    <property type="entry name" value="Glyco_trans_1_4"/>
    <property type="match status" value="1"/>
</dbReference>
<gene>
    <name evidence="1" type="ORF">BVG16_05425</name>
</gene>
<organism evidence="1 2">
    <name type="scientific">Paenibacillus selenitireducens</name>
    <dbReference type="NCBI Taxonomy" id="1324314"/>
    <lineage>
        <taxon>Bacteria</taxon>
        <taxon>Bacillati</taxon>
        <taxon>Bacillota</taxon>
        <taxon>Bacilli</taxon>
        <taxon>Bacillales</taxon>
        <taxon>Paenibacillaceae</taxon>
        <taxon>Paenibacillus</taxon>
    </lineage>
</organism>
<keyword evidence="2" id="KW-1185">Reference proteome</keyword>
<dbReference type="OrthoDB" id="440232at2"/>
<protein>
    <submittedName>
        <fullName evidence="1">Glycosyl transferase family 2</fullName>
    </submittedName>
</protein>
<comment type="caution">
    <text evidence="1">The sequence shown here is derived from an EMBL/GenBank/DDBJ whole genome shotgun (WGS) entry which is preliminary data.</text>
</comment>
<accession>A0A1T2XL59</accession>
<dbReference type="Gene3D" id="3.40.50.2000">
    <property type="entry name" value="Glycogen Phosphorylase B"/>
    <property type="match status" value="1"/>
</dbReference>
<evidence type="ECO:0000313" key="2">
    <source>
        <dbReference type="Proteomes" id="UP000190188"/>
    </source>
</evidence>
<reference evidence="1 2" key="1">
    <citation type="submission" date="2017-01" db="EMBL/GenBank/DDBJ databases">
        <title>Genome analysis of Paenibacillus selenitrireducens ES3-24.</title>
        <authorList>
            <person name="Xu D."/>
            <person name="Yao R."/>
            <person name="Zheng S."/>
        </authorList>
    </citation>
    <scope>NUCLEOTIDE SEQUENCE [LARGE SCALE GENOMIC DNA]</scope>
    <source>
        <strain evidence="1 2">ES3-24</strain>
    </source>
</reference>
<dbReference type="AlphaFoldDB" id="A0A1T2XL59"/>
<proteinExistence type="predicted"/>
<dbReference type="GO" id="GO:0016740">
    <property type="term" value="F:transferase activity"/>
    <property type="evidence" value="ECO:0007669"/>
    <property type="project" value="UniProtKB-KW"/>
</dbReference>
<dbReference type="Proteomes" id="UP000190188">
    <property type="component" value="Unassembled WGS sequence"/>
</dbReference>
<dbReference type="PANTHER" id="PTHR46656:SF3">
    <property type="entry name" value="PUTATIVE-RELATED"/>
    <property type="match status" value="1"/>
</dbReference>
<dbReference type="CDD" id="cd03801">
    <property type="entry name" value="GT4_PimA-like"/>
    <property type="match status" value="1"/>
</dbReference>
<sequence>MFEPTGYAKANRHIVSEWIQQGVRIRYTPIHHEDVRVPLSMQQESLLNSLVHTPLPDRYLTFFHYPAAYFTKSDPSYCIGMTMFECSRLPFTWSKRCNLMDEIWVPSEFNRLTFIKSGVAPYKIRVMPYGVDTQMFHAELAPLSIPGQRRYTFLSVCSFDERKGIDTLVSAFLEEFASLEDVCLIIKTRASSVEEIARQQVYIDNIAMKSGHRDRSSVILLSSIGSWTEEQLAALYQSANCYVLPTRGEGWNLTVMEAMATGLPVITTNWSAHLDFLNDTNGYLIAVQGFVALNSSNPRLLWAVPSKNHLKQLMRHVYTHPNEASIKARLGAQVVTERYTWKHSAARMLQRLHEISRR</sequence>
<keyword evidence="1" id="KW-0808">Transferase</keyword>
<dbReference type="SUPFAM" id="SSF53756">
    <property type="entry name" value="UDP-Glycosyltransferase/glycogen phosphorylase"/>
    <property type="match status" value="1"/>
</dbReference>